<organism evidence="2 3">
    <name type="scientific">Caenorhabditis tropicalis</name>
    <dbReference type="NCBI Taxonomy" id="1561998"/>
    <lineage>
        <taxon>Eukaryota</taxon>
        <taxon>Metazoa</taxon>
        <taxon>Ecdysozoa</taxon>
        <taxon>Nematoda</taxon>
        <taxon>Chromadorea</taxon>
        <taxon>Rhabditida</taxon>
        <taxon>Rhabditina</taxon>
        <taxon>Rhabditomorpha</taxon>
        <taxon>Rhabditoidea</taxon>
        <taxon>Rhabditidae</taxon>
        <taxon>Peloderinae</taxon>
        <taxon>Caenorhabditis</taxon>
    </lineage>
</organism>
<evidence type="ECO:0000313" key="2">
    <source>
        <dbReference type="Proteomes" id="UP000095282"/>
    </source>
</evidence>
<evidence type="ECO:0000256" key="1">
    <source>
        <dbReference type="SAM" id="MobiDB-lite"/>
    </source>
</evidence>
<feature type="compositionally biased region" description="Basic and acidic residues" evidence="1">
    <location>
        <begin position="120"/>
        <end position="130"/>
    </location>
</feature>
<reference evidence="3" key="1">
    <citation type="submission" date="2016-11" db="UniProtKB">
        <authorList>
            <consortium name="WormBaseParasite"/>
        </authorList>
    </citation>
    <scope>IDENTIFICATION</scope>
</reference>
<dbReference type="AlphaFoldDB" id="A0A1I7TN65"/>
<protein>
    <submittedName>
        <fullName evidence="3">C3H1-type domain-containing protein</fullName>
    </submittedName>
</protein>
<sequence length="210" mass="23957">MRVSIPPPSDRKVRKLLRVSVKKQKAIRSAKDKDLRKKIVNKLFQEEIIREIQNRYRRSQLDAHAADTSESTTEPANLTQNETEDWKNNYPQSERFSSIDVCRSSPSKMKTPKRKHRRRSPYEEPLDTKKPGILKSTRRDNPCQRTLFSNPDFGIKSAEPSPNSAEPSPNSAEPSPNSAEPSPTPQECELQKLGMCFFPSLCSFSHGSME</sequence>
<feature type="region of interest" description="Disordered" evidence="1">
    <location>
        <begin position="55"/>
        <end position="186"/>
    </location>
</feature>
<evidence type="ECO:0000313" key="3">
    <source>
        <dbReference type="WBParaSite" id="Csp11.Scaffold629.g10097.t1"/>
    </source>
</evidence>
<name>A0A1I7TN65_9PELO</name>
<feature type="compositionally biased region" description="Basic and acidic residues" evidence="1">
    <location>
        <begin position="55"/>
        <end position="67"/>
    </location>
</feature>
<feature type="compositionally biased region" description="Polar residues" evidence="1">
    <location>
        <begin position="68"/>
        <end position="81"/>
    </location>
</feature>
<dbReference type="Proteomes" id="UP000095282">
    <property type="component" value="Unplaced"/>
</dbReference>
<accession>A0A1I7TN65</accession>
<dbReference type="WBParaSite" id="Csp11.Scaffold629.g10097.t1">
    <property type="protein sequence ID" value="Csp11.Scaffold629.g10097.t1"/>
    <property type="gene ID" value="Csp11.Scaffold629.g10097"/>
</dbReference>
<keyword evidence="2" id="KW-1185">Reference proteome</keyword>
<feature type="compositionally biased region" description="Low complexity" evidence="1">
    <location>
        <begin position="157"/>
        <end position="181"/>
    </location>
</feature>
<feature type="compositionally biased region" description="Basic residues" evidence="1">
    <location>
        <begin position="110"/>
        <end position="119"/>
    </location>
</feature>
<proteinExistence type="predicted"/>